<dbReference type="EMBL" id="NPBS01000007">
    <property type="protein sequence ID" value="PAF27837.1"/>
    <property type="molecule type" value="Genomic_DNA"/>
</dbReference>
<feature type="domain" description="Nudix hydrolase" evidence="3">
    <location>
        <begin position="66"/>
        <end position="192"/>
    </location>
</feature>
<dbReference type="RefSeq" id="WP_094424221.1">
    <property type="nucleotide sequence ID" value="NZ_CP019985.1"/>
</dbReference>
<comment type="cofactor">
    <cofactor evidence="1">
        <name>Mg(2+)</name>
        <dbReference type="ChEBI" id="CHEBI:18420"/>
    </cofactor>
</comment>
<dbReference type="Pfam" id="PF00293">
    <property type="entry name" value="NUDIX"/>
    <property type="match status" value="1"/>
</dbReference>
<proteinExistence type="predicted"/>
<dbReference type="SUPFAM" id="SSF55811">
    <property type="entry name" value="Nudix"/>
    <property type="match status" value="1"/>
</dbReference>
<organism evidence="4 5">
    <name type="scientific">Shouchella clausii</name>
    <name type="common">Alkalihalobacillus clausii</name>
    <dbReference type="NCBI Taxonomy" id="79880"/>
    <lineage>
        <taxon>Bacteria</taxon>
        <taxon>Bacillati</taxon>
        <taxon>Bacillota</taxon>
        <taxon>Bacilli</taxon>
        <taxon>Bacillales</taxon>
        <taxon>Bacillaceae</taxon>
        <taxon>Shouchella</taxon>
    </lineage>
</organism>
<dbReference type="GeneID" id="86924327"/>
<comment type="caution">
    <text evidence="4">The sequence shown here is derived from an EMBL/GenBank/DDBJ whole genome shotgun (WGS) entry which is preliminary data.</text>
</comment>
<sequence>MNLDWLNWAQRIQALAQAGITFTKDKYDMERYDELLAISAEMMACAKNLNAASVKETFVQQNGYQTPKIDVRGVVTKDNHILLVQEETDGTWALPGGYCEVGLSPVENIVKEIKEESGYDSKYERVLALFDTKKHRHPPHMFHFYKLVLHCTITGGTATTGVETSNVGFFSFDDLPPLSANRNTLEQFSIIRNQLNERQPYMD</sequence>
<name>A0A268S5Z6_SHOCL</name>
<dbReference type="InterPro" id="IPR000086">
    <property type="entry name" value="NUDIX_hydrolase_dom"/>
</dbReference>
<gene>
    <name evidence="4" type="ORF">CHH61_01345</name>
</gene>
<dbReference type="AlphaFoldDB" id="A0A268S5Z6"/>
<dbReference type="CDD" id="cd04672">
    <property type="entry name" value="NUDIX_CDP-Chase_like"/>
    <property type="match status" value="1"/>
</dbReference>
<accession>A0A268S5Z6</accession>
<dbReference type="PANTHER" id="PTHR43046:SF16">
    <property type="entry name" value="ADP-RIBOSE PYROPHOSPHATASE YJHB-RELATED"/>
    <property type="match status" value="1"/>
</dbReference>
<dbReference type="PROSITE" id="PS51462">
    <property type="entry name" value="NUDIX"/>
    <property type="match status" value="1"/>
</dbReference>
<dbReference type="InterPro" id="IPR059176">
    <property type="entry name" value="UDP-X_N"/>
</dbReference>
<evidence type="ECO:0000259" key="3">
    <source>
        <dbReference type="PROSITE" id="PS51462"/>
    </source>
</evidence>
<dbReference type="InterPro" id="IPR015797">
    <property type="entry name" value="NUDIX_hydrolase-like_dom_sf"/>
</dbReference>
<protein>
    <submittedName>
        <fullName evidence="4">ADP-ribose pyrophosphatase</fullName>
    </submittedName>
</protein>
<evidence type="ECO:0000256" key="2">
    <source>
        <dbReference type="ARBA" id="ARBA00022801"/>
    </source>
</evidence>
<dbReference type="Gene3D" id="3.90.79.10">
    <property type="entry name" value="Nucleoside Triphosphate Pyrophosphohydrolase"/>
    <property type="match status" value="1"/>
</dbReference>
<dbReference type="GO" id="GO:0016787">
    <property type="term" value="F:hydrolase activity"/>
    <property type="evidence" value="ECO:0007669"/>
    <property type="project" value="UniProtKB-KW"/>
</dbReference>
<dbReference type="Gene3D" id="6.10.250.1120">
    <property type="match status" value="1"/>
</dbReference>
<evidence type="ECO:0000313" key="4">
    <source>
        <dbReference type="EMBL" id="PAF27837.1"/>
    </source>
</evidence>
<dbReference type="Pfam" id="PF12535">
    <property type="entry name" value="Nudix_N"/>
    <property type="match status" value="1"/>
</dbReference>
<evidence type="ECO:0000256" key="1">
    <source>
        <dbReference type="ARBA" id="ARBA00001946"/>
    </source>
</evidence>
<dbReference type="Proteomes" id="UP000216133">
    <property type="component" value="Unassembled WGS sequence"/>
</dbReference>
<dbReference type="PANTHER" id="PTHR43046">
    <property type="entry name" value="GDP-MANNOSE MANNOSYL HYDROLASE"/>
    <property type="match status" value="1"/>
</dbReference>
<reference evidence="4 5" key="1">
    <citation type="submission" date="2017-07" db="EMBL/GenBank/DDBJ databases">
        <title>Isolation and whole genome analysis of endospore-forming bacteria from heroin.</title>
        <authorList>
            <person name="Kalinowski J."/>
            <person name="Ahrens B."/>
            <person name="Al-Dilaimi A."/>
            <person name="Winkler A."/>
            <person name="Wibberg D."/>
            <person name="Schleenbecker U."/>
            <person name="Ruckert C."/>
            <person name="Wolfel R."/>
            <person name="Grass G."/>
        </authorList>
    </citation>
    <scope>NUCLEOTIDE SEQUENCE [LARGE SCALE GENOMIC DNA]</scope>
    <source>
        <strain evidence="4 5">7523-2</strain>
    </source>
</reference>
<evidence type="ECO:0000313" key="5">
    <source>
        <dbReference type="Proteomes" id="UP000216133"/>
    </source>
</evidence>
<keyword evidence="2" id="KW-0378">Hydrolase</keyword>